<sequence length="80" mass="9123">MLYDRSREIESRLDDILHLIRAGGYSTPKLAEALEVSVPTVSRSVKVLKNRGYAIKAQRRGTEWHYVLANEAENVDISHE</sequence>
<dbReference type="Proteomes" id="UP000253562">
    <property type="component" value="Unassembled WGS sequence"/>
</dbReference>
<organism evidence="2 3">
    <name type="scientific">Bremerella cremea</name>
    <dbReference type="NCBI Taxonomy" id="1031537"/>
    <lineage>
        <taxon>Bacteria</taxon>
        <taxon>Pseudomonadati</taxon>
        <taxon>Planctomycetota</taxon>
        <taxon>Planctomycetia</taxon>
        <taxon>Pirellulales</taxon>
        <taxon>Pirellulaceae</taxon>
        <taxon>Bremerella</taxon>
    </lineage>
</organism>
<dbReference type="InterPro" id="IPR013196">
    <property type="entry name" value="HTH_11"/>
</dbReference>
<evidence type="ECO:0000313" key="2">
    <source>
        <dbReference type="EMBL" id="RCS54879.1"/>
    </source>
</evidence>
<dbReference type="EMBL" id="QPEX01000010">
    <property type="protein sequence ID" value="RCS54879.1"/>
    <property type="molecule type" value="Genomic_DNA"/>
</dbReference>
<evidence type="ECO:0000313" key="3">
    <source>
        <dbReference type="Proteomes" id="UP000253562"/>
    </source>
</evidence>
<evidence type="ECO:0000259" key="1">
    <source>
        <dbReference type="Pfam" id="PF08279"/>
    </source>
</evidence>
<dbReference type="Pfam" id="PF08279">
    <property type="entry name" value="HTH_11"/>
    <property type="match status" value="1"/>
</dbReference>
<dbReference type="OrthoDB" id="285326at2"/>
<feature type="domain" description="Helix-turn-helix type 11" evidence="1">
    <location>
        <begin position="12"/>
        <end position="61"/>
    </location>
</feature>
<gene>
    <name evidence="2" type="ORF">DTL42_07140</name>
</gene>
<dbReference type="InterPro" id="IPR036390">
    <property type="entry name" value="WH_DNA-bd_sf"/>
</dbReference>
<dbReference type="RefSeq" id="WP_114367942.1">
    <property type="nucleotide sequence ID" value="NZ_QPEX01000010.1"/>
</dbReference>
<reference evidence="2 3" key="1">
    <citation type="submission" date="2018-07" db="EMBL/GenBank/DDBJ databases">
        <title>Comparative genomes isolates from brazilian mangrove.</title>
        <authorList>
            <person name="De Araujo J.E."/>
            <person name="Taketani R.G."/>
            <person name="Silva M.C.P."/>
            <person name="Lourenco M.V."/>
            <person name="Oliveira V.M."/>
            <person name="Andreote F.D."/>
        </authorList>
    </citation>
    <scope>NUCLEOTIDE SEQUENCE [LARGE SCALE GENOMIC DNA]</scope>
    <source>
        <strain evidence="2 3">HEX PRIS-MGV</strain>
    </source>
</reference>
<proteinExistence type="predicted"/>
<comment type="caution">
    <text evidence="2">The sequence shown here is derived from an EMBL/GenBank/DDBJ whole genome shotgun (WGS) entry which is preliminary data.</text>
</comment>
<protein>
    <submittedName>
        <fullName evidence="2">Transcriptional regulator</fullName>
    </submittedName>
</protein>
<dbReference type="SUPFAM" id="SSF46785">
    <property type="entry name" value="Winged helix' DNA-binding domain"/>
    <property type="match status" value="1"/>
</dbReference>
<accession>A0A368KX20</accession>
<dbReference type="InterPro" id="IPR036388">
    <property type="entry name" value="WH-like_DNA-bd_sf"/>
</dbReference>
<dbReference type="Gene3D" id="1.10.10.10">
    <property type="entry name" value="Winged helix-like DNA-binding domain superfamily/Winged helix DNA-binding domain"/>
    <property type="match status" value="1"/>
</dbReference>
<name>A0A368KX20_9BACT</name>
<dbReference type="AlphaFoldDB" id="A0A368KX20"/>